<name>A0A4Z0NGS9_9HYPH</name>
<feature type="transmembrane region" description="Helical" evidence="2">
    <location>
        <begin position="88"/>
        <end position="107"/>
    </location>
</feature>
<dbReference type="OrthoDB" id="9761985at2"/>
<dbReference type="PANTHER" id="PTHR43317">
    <property type="entry name" value="THERMOSPERMINE SYNTHASE ACAULIS5"/>
    <property type="match status" value="1"/>
</dbReference>
<dbReference type="Proteomes" id="UP000297535">
    <property type="component" value="Unassembled WGS sequence"/>
</dbReference>
<feature type="transmembrane region" description="Helical" evidence="2">
    <location>
        <begin position="194"/>
        <end position="212"/>
    </location>
</feature>
<reference evidence="3 4" key="1">
    <citation type="submission" date="2019-04" db="EMBL/GenBank/DDBJ databases">
        <authorList>
            <person name="Feng G."/>
            <person name="Zhu H."/>
        </authorList>
    </citation>
    <scope>NUCLEOTIDE SEQUENCE [LARGE SCALE GENOMIC DNA]</scope>
    <source>
        <strain evidence="3 4">6HR-1</strain>
    </source>
</reference>
<keyword evidence="2" id="KW-1133">Transmembrane helix</keyword>
<feature type="transmembrane region" description="Helical" evidence="2">
    <location>
        <begin position="55"/>
        <end position="76"/>
    </location>
</feature>
<sequence length="758" mass="78653">MPTTTLRDAAPRLSPVLARAQIPAAAAALLLSAFLLFSVQPMFTKLVLPRLGGSPATWSVALVVFQALLLGGYLYAHLLARWFGTRAALLLHLALMLVAGLSLPIGVPAGFGHPPAEDQALWLVGLFATAVGLPFFALSANGPLLQAWFARSGHARSGNPYFLYAASNLGSFAALVAYPVLIEPILPLRLQAEAWFAGFVVLGGLILASGLASGAGGPSETAVGAAAPASAAPGWRRRGAWIGLALVPSALLVSVTAHISTDVAAAPFLWVVPLALFLLTFVVAFRDGMALPGRALLGLQVWGTALALASTILGFGLWGGLALHLGLFVVSALICHATLYHLRPAPDRLTEFYVCVSLGGVLGGIACGLAAPQVFSRVVEYPLLIVAALACRPGFFAGGARAWLAEAGPIALAGFAAAAIMVLAGQALGVAALPQLLVLAGAGLLAASWRQPHRLAVAALLALAACLSAMRADSAVSLRSFFGVHRIVETPDGQVRLLMHGTTAHGAMRLRNPDGTPADGTPETLVYYTPEGPLGTAIRAARAARGGSLGSVAVVGLGTGSLACHRAGAEAWRFYEIDPAVARIARDPARFRFLSACGPDMPVVLGDARLTLADAPGGPGGLGLLMIDAFSSDAIPAHLLTREALALYLARLAPDGVLVMHITNRHLDLGRIVARVGAEFGLSTYVARETFAFDAVRFRAPATVAVLARDPAHLGALAADPAWVRIAPDMSRRPWTDDFSNILQAMADKLALPRPSND</sequence>
<keyword evidence="2" id="KW-0472">Membrane</keyword>
<feature type="transmembrane region" description="Helical" evidence="2">
    <location>
        <begin position="161"/>
        <end position="182"/>
    </location>
</feature>
<comment type="caution">
    <text evidence="3">The sequence shown here is derived from an EMBL/GenBank/DDBJ whole genome shotgun (WGS) entry which is preliminary data.</text>
</comment>
<dbReference type="NCBIfam" id="NF037959">
    <property type="entry name" value="MFS_SpdSyn"/>
    <property type="match status" value="1"/>
</dbReference>
<protein>
    <recommendedName>
        <fullName evidence="5">Spermidine synthase</fullName>
    </recommendedName>
</protein>
<keyword evidence="4" id="KW-1185">Reference proteome</keyword>
<evidence type="ECO:0000313" key="4">
    <source>
        <dbReference type="Proteomes" id="UP000297535"/>
    </source>
</evidence>
<accession>A0A4Z0NGS9</accession>
<feature type="transmembrane region" description="Helical" evidence="2">
    <location>
        <begin position="352"/>
        <end position="375"/>
    </location>
</feature>
<feature type="transmembrane region" description="Helical" evidence="2">
    <location>
        <begin position="265"/>
        <end position="285"/>
    </location>
</feature>
<keyword evidence="1" id="KW-0620">Polyamine biosynthesis</keyword>
<dbReference type="InterPro" id="IPR029063">
    <property type="entry name" value="SAM-dependent_MTases_sf"/>
</dbReference>
<evidence type="ECO:0000256" key="2">
    <source>
        <dbReference type="SAM" id="Phobius"/>
    </source>
</evidence>
<feature type="transmembrane region" description="Helical" evidence="2">
    <location>
        <begin position="381"/>
        <end position="404"/>
    </location>
</feature>
<feature type="transmembrane region" description="Helical" evidence="2">
    <location>
        <begin position="297"/>
        <end position="315"/>
    </location>
</feature>
<dbReference type="GO" id="GO:0006596">
    <property type="term" value="P:polyamine biosynthetic process"/>
    <property type="evidence" value="ECO:0007669"/>
    <property type="project" value="UniProtKB-KW"/>
</dbReference>
<proteinExistence type="predicted"/>
<dbReference type="AlphaFoldDB" id="A0A4Z0NGS9"/>
<feature type="transmembrane region" description="Helical" evidence="2">
    <location>
        <begin position="240"/>
        <end position="259"/>
    </location>
</feature>
<gene>
    <name evidence="3" type="ORF">EU555_27440</name>
</gene>
<evidence type="ECO:0000256" key="1">
    <source>
        <dbReference type="ARBA" id="ARBA00023115"/>
    </source>
</evidence>
<dbReference type="SUPFAM" id="SSF53335">
    <property type="entry name" value="S-adenosyl-L-methionine-dependent methyltransferases"/>
    <property type="match status" value="1"/>
</dbReference>
<dbReference type="RefSeq" id="WP_135418572.1">
    <property type="nucleotide sequence ID" value="NZ_SRLB01000028.1"/>
</dbReference>
<keyword evidence="2" id="KW-0812">Transmembrane</keyword>
<feature type="transmembrane region" description="Helical" evidence="2">
    <location>
        <begin position="321"/>
        <end position="340"/>
    </location>
</feature>
<dbReference type="EMBL" id="SRLB01000028">
    <property type="protein sequence ID" value="TGD95489.1"/>
    <property type="molecule type" value="Genomic_DNA"/>
</dbReference>
<feature type="transmembrane region" description="Helical" evidence="2">
    <location>
        <begin position="411"/>
        <end position="433"/>
    </location>
</feature>
<feature type="transmembrane region" description="Helical" evidence="2">
    <location>
        <begin position="22"/>
        <end position="43"/>
    </location>
</feature>
<feature type="transmembrane region" description="Helical" evidence="2">
    <location>
        <begin position="119"/>
        <end position="140"/>
    </location>
</feature>
<dbReference type="PANTHER" id="PTHR43317:SF1">
    <property type="entry name" value="THERMOSPERMINE SYNTHASE ACAULIS5"/>
    <property type="match status" value="1"/>
</dbReference>
<dbReference type="Gene3D" id="3.40.50.150">
    <property type="entry name" value="Vaccinia Virus protein VP39"/>
    <property type="match status" value="1"/>
</dbReference>
<evidence type="ECO:0008006" key="5">
    <source>
        <dbReference type="Google" id="ProtNLM"/>
    </source>
</evidence>
<evidence type="ECO:0000313" key="3">
    <source>
        <dbReference type="EMBL" id="TGD95489.1"/>
    </source>
</evidence>
<feature type="transmembrane region" description="Helical" evidence="2">
    <location>
        <begin position="453"/>
        <end position="470"/>
    </location>
</feature>
<organism evidence="3 4">
    <name type="scientific">Methylobacterium nonmethylotrophicum</name>
    <dbReference type="NCBI Taxonomy" id="1141884"/>
    <lineage>
        <taxon>Bacteria</taxon>
        <taxon>Pseudomonadati</taxon>
        <taxon>Pseudomonadota</taxon>
        <taxon>Alphaproteobacteria</taxon>
        <taxon>Hyphomicrobiales</taxon>
        <taxon>Methylobacteriaceae</taxon>
        <taxon>Methylobacterium</taxon>
    </lineage>
</organism>